<dbReference type="Proteomes" id="UP000708148">
    <property type="component" value="Unassembled WGS sequence"/>
</dbReference>
<dbReference type="InterPro" id="IPR012677">
    <property type="entry name" value="Nucleotide-bd_a/b_plait_sf"/>
</dbReference>
<feature type="compositionally biased region" description="Basic and acidic residues" evidence="2">
    <location>
        <begin position="454"/>
        <end position="488"/>
    </location>
</feature>
<accession>A0A8S1J8D4</accession>
<dbReference type="Pfam" id="PF05641">
    <property type="entry name" value="Agenet"/>
    <property type="match status" value="1"/>
</dbReference>
<dbReference type="CDD" id="cd20405">
    <property type="entry name" value="Tudor_Agenet_AtDUF_rpt1_3"/>
    <property type="match status" value="1"/>
</dbReference>
<dbReference type="AlphaFoldDB" id="A0A8S1J8D4"/>
<evidence type="ECO:0000313" key="5">
    <source>
        <dbReference type="Proteomes" id="UP000708148"/>
    </source>
</evidence>
<dbReference type="CDD" id="cd20403">
    <property type="entry name" value="Tudor_Agenet_FMRP-like_rpt2"/>
    <property type="match status" value="1"/>
</dbReference>
<organism evidence="4 5">
    <name type="scientific">Ostreobium quekettii</name>
    <dbReference type="NCBI Taxonomy" id="121088"/>
    <lineage>
        <taxon>Eukaryota</taxon>
        <taxon>Viridiplantae</taxon>
        <taxon>Chlorophyta</taxon>
        <taxon>core chlorophytes</taxon>
        <taxon>Ulvophyceae</taxon>
        <taxon>TCBD clade</taxon>
        <taxon>Bryopsidales</taxon>
        <taxon>Ostreobineae</taxon>
        <taxon>Ostreobiaceae</taxon>
        <taxon>Ostreobium</taxon>
    </lineage>
</organism>
<dbReference type="InterPro" id="IPR000504">
    <property type="entry name" value="RRM_dom"/>
</dbReference>
<sequence>MKYVPKVKDEVEIIMDESGFKDSFFAATVLSLEGNKAIVEYFELLEGDDEGDASEKLRDDVPFTKVRPVADDDSMTKRATDRHLGDAVDCWYNGGWWKGYVHKIFEDSVEVFFPSSPNEELKVFNQVKDDQTVRVRSAFDWLPESSEWRARERVVYHGARDHRYDTMKLVGTPKKRPRTASRREATQDQARGLDKRSAQSRAIENWSDDEDEEPARPVKVKSKSIEDGKKQMKPPVQTPQQPDAKQKEQPQSNGAGTGAKLTSKPAAEAKHKKERPLGSLTAGRPAARKENGAGSLKGDKQAAKKEKAMSSPADGEPMEKKEKAKKGGIRQAENVTSKKSALGIGALQGMHKVEGVQDRKVVVRGEKIDMLNRAKASSARGNGADLDWPRPQVEKKDAGGGGKKLAAVGKKHMPGTRLTCSTPRNHEEGKRLKVVSNSQRARDMQDFFLSPSPKRSEAKDIVDFFASPKKDDGNTVDPKTEETGDGHPKATSVDHFFEPPVMQQAKMATAMAEDTHNDPKMKPGAAPPSKPFTIPKLSDDPTFLSNVDMRGWRERLQDRKTKDRRYNGEALESKVCIDNLGFAFDEECLRDELKSRFGSIVEVEFATGSLNGMRYSAGWCCVTFPSNTAAALALEKLDKMYLKVGACPIPRPLIAHFPMWMGYPWGKQEAMPGFLKVDSVVPPHFSQRNTIEFHSAIQWRRHVGTARMTKDVMCEENVNQLCDVIRKYSAELEQPDNGAFSQGPPPGVPNPCLWLKGVPLDIDNSALRTAYEQFDDKGRCKVSRPNNPASGSSYGHAVVEFGEEGKAVHVLEDMRRHIFHCGGTPRPVEADLFQPGRPHGFQDVFDRALARVLGIDMSRVKPELLRDMRVVTISEAATPVERCAKELRARLDFQMQGIAEYYREMRAVAWELHYEQQKMFDMQRTKYELLTQATEYQVIKSIVGDGPAV</sequence>
<feature type="region of interest" description="Disordered" evidence="2">
    <location>
        <begin position="374"/>
        <end position="494"/>
    </location>
</feature>
<evidence type="ECO:0000256" key="1">
    <source>
        <dbReference type="PROSITE-ProRule" id="PRU00176"/>
    </source>
</evidence>
<reference evidence="4" key="1">
    <citation type="submission" date="2020-12" db="EMBL/GenBank/DDBJ databases">
        <authorList>
            <person name="Iha C."/>
        </authorList>
    </citation>
    <scope>NUCLEOTIDE SEQUENCE</scope>
</reference>
<feature type="compositionally biased region" description="Basic and acidic residues" evidence="2">
    <location>
        <begin position="287"/>
        <end position="308"/>
    </location>
</feature>
<dbReference type="GO" id="GO:0003723">
    <property type="term" value="F:RNA binding"/>
    <property type="evidence" value="ECO:0007669"/>
    <property type="project" value="UniProtKB-UniRule"/>
</dbReference>
<dbReference type="PANTHER" id="PTHR31917">
    <property type="entry name" value="AGENET DOMAIN-CONTAINING PROTEIN-RELATED"/>
    <property type="match status" value="1"/>
</dbReference>
<feature type="compositionally biased region" description="Basic and acidic residues" evidence="2">
    <location>
        <begin position="181"/>
        <end position="197"/>
    </location>
</feature>
<keyword evidence="5" id="KW-1185">Reference proteome</keyword>
<gene>
    <name evidence="4" type="ORF">OSTQU699_LOCUS8891</name>
</gene>
<feature type="region of interest" description="Disordered" evidence="2">
    <location>
        <begin position="166"/>
        <end position="334"/>
    </location>
</feature>
<dbReference type="EMBL" id="CAJHUC010002285">
    <property type="protein sequence ID" value="CAD7703534.1"/>
    <property type="molecule type" value="Genomic_DNA"/>
</dbReference>
<dbReference type="InterPro" id="IPR035979">
    <property type="entry name" value="RBD_domain_sf"/>
</dbReference>
<proteinExistence type="predicted"/>
<dbReference type="SUPFAM" id="SSF54928">
    <property type="entry name" value="RNA-binding domain, RBD"/>
    <property type="match status" value="1"/>
</dbReference>
<evidence type="ECO:0000259" key="3">
    <source>
        <dbReference type="PROSITE" id="PS50102"/>
    </source>
</evidence>
<dbReference type="OrthoDB" id="515943at2759"/>
<protein>
    <recommendedName>
        <fullName evidence="3">RRM domain-containing protein</fullName>
    </recommendedName>
</protein>
<evidence type="ECO:0000313" key="4">
    <source>
        <dbReference type="EMBL" id="CAD7703534.1"/>
    </source>
</evidence>
<name>A0A8S1J8D4_9CHLO</name>
<dbReference type="InterPro" id="IPR008395">
    <property type="entry name" value="Agenet-like_dom"/>
</dbReference>
<feature type="compositionally biased region" description="Polar residues" evidence="2">
    <location>
        <begin position="238"/>
        <end position="254"/>
    </location>
</feature>
<comment type="caution">
    <text evidence="4">The sequence shown here is derived from an EMBL/GenBank/DDBJ whole genome shotgun (WGS) entry which is preliminary data.</text>
</comment>
<dbReference type="SMART" id="SM00360">
    <property type="entry name" value="RRM"/>
    <property type="match status" value="2"/>
</dbReference>
<evidence type="ECO:0000256" key="2">
    <source>
        <dbReference type="SAM" id="MobiDB-lite"/>
    </source>
</evidence>
<keyword evidence="1" id="KW-0694">RNA-binding</keyword>
<dbReference type="PROSITE" id="PS50102">
    <property type="entry name" value="RRM"/>
    <property type="match status" value="1"/>
</dbReference>
<dbReference type="PANTHER" id="PTHR31917:SF101">
    <property type="entry name" value="OS07G0607300 PROTEIN"/>
    <property type="match status" value="1"/>
</dbReference>
<feature type="domain" description="RRM" evidence="3">
    <location>
        <begin position="573"/>
        <end position="645"/>
    </location>
</feature>
<dbReference type="CDD" id="cd00590">
    <property type="entry name" value="RRM_SF"/>
    <property type="match status" value="2"/>
</dbReference>
<dbReference type="Pfam" id="PF00076">
    <property type="entry name" value="RRM_1"/>
    <property type="match status" value="1"/>
</dbReference>
<dbReference type="Gene3D" id="3.30.70.330">
    <property type="match status" value="2"/>
</dbReference>
<feature type="region of interest" description="Disordered" evidence="2">
    <location>
        <begin position="510"/>
        <end position="537"/>
    </location>
</feature>